<dbReference type="CDD" id="cd07993">
    <property type="entry name" value="LPLAT_DHAPAT-like"/>
    <property type="match status" value="1"/>
</dbReference>
<feature type="region of interest" description="Disordered" evidence="6">
    <location>
        <begin position="1"/>
        <end position="20"/>
    </location>
</feature>
<organism evidence="8 9">
    <name type="scientific">Sugiyamaella lignohabitans</name>
    <dbReference type="NCBI Taxonomy" id="796027"/>
    <lineage>
        <taxon>Eukaryota</taxon>
        <taxon>Fungi</taxon>
        <taxon>Dikarya</taxon>
        <taxon>Ascomycota</taxon>
        <taxon>Saccharomycotina</taxon>
        <taxon>Dipodascomycetes</taxon>
        <taxon>Dipodascales</taxon>
        <taxon>Trichomonascaceae</taxon>
        <taxon>Sugiyamaella</taxon>
    </lineage>
</organism>
<evidence type="ECO:0000256" key="3">
    <source>
        <dbReference type="ARBA" id="ARBA00022679"/>
    </source>
</evidence>
<dbReference type="RefSeq" id="XP_018734237.1">
    <property type="nucleotide sequence ID" value="XM_018881662.1"/>
</dbReference>
<evidence type="ECO:0000313" key="9">
    <source>
        <dbReference type="Proteomes" id="UP000189580"/>
    </source>
</evidence>
<protein>
    <recommendedName>
        <fullName evidence="7">Phospholipid/glycerol acyltransferase domain-containing protein</fullName>
    </recommendedName>
</protein>
<feature type="domain" description="Phospholipid/glycerol acyltransferase" evidence="7">
    <location>
        <begin position="182"/>
        <end position="310"/>
    </location>
</feature>
<dbReference type="SUPFAM" id="SSF69593">
    <property type="entry name" value="Glycerol-3-phosphate (1)-acyltransferase"/>
    <property type="match status" value="1"/>
</dbReference>
<dbReference type="GO" id="GO:0006072">
    <property type="term" value="P:glycerol-3-phosphate metabolic process"/>
    <property type="evidence" value="ECO:0007669"/>
    <property type="project" value="TreeGrafter"/>
</dbReference>
<dbReference type="AlphaFoldDB" id="A0A167CIX8"/>
<dbReference type="Pfam" id="PF19277">
    <property type="entry name" value="GPAT_C"/>
    <property type="match status" value="1"/>
</dbReference>
<dbReference type="GO" id="GO:0031966">
    <property type="term" value="C:mitochondrial membrane"/>
    <property type="evidence" value="ECO:0007669"/>
    <property type="project" value="TreeGrafter"/>
</dbReference>
<dbReference type="GO" id="GO:0004366">
    <property type="term" value="F:glycerol-3-phosphate O-acyltransferase activity"/>
    <property type="evidence" value="ECO:0007669"/>
    <property type="project" value="TreeGrafter"/>
</dbReference>
<dbReference type="EMBL" id="CP014500">
    <property type="protein sequence ID" value="ANB11760.1"/>
    <property type="molecule type" value="Genomic_DNA"/>
</dbReference>
<evidence type="ECO:0000256" key="4">
    <source>
        <dbReference type="ARBA" id="ARBA00023136"/>
    </source>
</evidence>
<evidence type="ECO:0000259" key="7">
    <source>
        <dbReference type="SMART" id="SM00563"/>
    </source>
</evidence>
<evidence type="ECO:0000256" key="5">
    <source>
        <dbReference type="ARBA" id="ARBA00023315"/>
    </source>
</evidence>
<dbReference type="SMART" id="SM00563">
    <property type="entry name" value="PlsC"/>
    <property type="match status" value="1"/>
</dbReference>
<keyword evidence="5" id="KW-0012">Acyltransferase</keyword>
<evidence type="ECO:0000313" key="8">
    <source>
        <dbReference type="EMBL" id="ANB11760.1"/>
    </source>
</evidence>
<keyword evidence="3" id="KW-0808">Transferase</keyword>
<dbReference type="KEGG" id="slb:AWJ20_4582"/>
<evidence type="ECO:0000256" key="6">
    <source>
        <dbReference type="SAM" id="MobiDB-lite"/>
    </source>
</evidence>
<proteinExistence type="inferred from homology"/>
<dbReference type="PANTHER" id="PTHR12563">
    <property type="entry name" value="GLYCEROL-3-PHOSPHATE ACYLTRANSFERASE"/>
    <property type="match status" value="1"/>
</dbReference>
<dbReference type="PANTHER" id="PTHR12563:SF17">
    <property type="entry name" value="DIHYDROXYACETONE PHOSPHATE ACYLTRANSFERASE"/>
    <property type="match status" value="1"/>
</dbReference>
<dbReference type="OrthoDB" id="10255570at2759"/>
<accession>A0A167CIX8</accession>
<dbReference type="Proteomes" id="UP000189580">
    <property type="component" value="Chromosome c"/>
</dbReference>
<dbReference type="InterPro" id="IPR002123">
    <property type="entry name" value="Plipid/glycerol_acylTrfase"/>
</dbReference>
<evidence type="ECO:0000256" key="1">
    <source>
        <dbReference type="ARBA" id="ARBA00004184"/>
    </source>
</evidence>
<evidence type="ECO:0000256" key="2">
    <source>
        <dbReference type="ARBA" id="ARBA00007937"/>
    </source>
</evidence>
<dbReference type="InterPro" id="IPR041728">
    <property type="entry name" value="GPAT/DHAPAT_LPLAT"/>
</dbReference>
<name>A0A167CIX8_9ASCO</name>
<dbReference type="Pfam" id="PF01553">
    <property type="entry name" value="Acyltransferase"/>
    <property type="match status" value="1"/>
</dbReference>
<keyword evidence="9" id="KW-1185">Reference proteome</keyword>
<dbReference type="InterPro" id="IPR022284">
    <property type="entry name" value="GPAT/DHAPAT"/>
</dbReference>
<comment type="similarity">
    <text evidence="2">Belongs to the GPAT/DAPAT family.</text>
</comment>
<gene>
    <name evidence="8" type="ORF">AWJ20_4582</name>
</gene>
<keyword evidence="4" id="KW-0472">Membrane</keyword>
<comment type="subcellular location">
    <subcellularLocation>
        <location evidence="1">Endomembrane system</location>
        <topology evidence="1">Peripheral membrane protein</topology>
    </subcellularLocation>
</comment>
<dbReference type="GO" id="GO:0008654">
    <property type="term" value="P:phospholipid biosynthetic process"/>
    <property type="evidence" value="ECO:0007669"/>
    <property type="project" value="TreeGrafter"/>
</dbReference>
<dbReference type="GO" id="GO:0006631">
    <property type="term" value="P:fatty acid metabolic process"/>
    <property type="evidence" value="ECO:0007669"/>
    <property type="project" value="TreeGrafter"/>
</dbReference>
<sequence length="759" mass="86718">MVDVDILDSTGHNEAPSDNKEEMNIVSDMIRFRKDPVQFMKNLNQHIAGSSWRGYDEYFGHPLYYPEVTEDVINRTLHHPVLQKRIKDLVEIRMQKEQSWILTANQRLARKEEFTSWITYIAEGLIAKGIATYDHKSILKFMYFVVGQIFARCYHQGVHINSEEVARIRAKAKELQAKKQSLVFLPCHKSHFDYMAMQFICFRIGLSLPVVVAGENLNLPILGYMLQQVGAMFIRRGNWSQDYLYQGVVQSYLETILKEGYNLQCFIEGTRSRSGKLLPPKFGILKYILDSILNGHIQDTWICPVSTQYDKVVEANSYATELLGKEKIQESLMGFLDSRKVLSLRMGRLDVRFHDPWSLKGWVIDQLSSDAEIRALSFPLERPLAKNTHTKVLRSLGYRILADINKVSVVMPTSLVGTILLTCSERGLSMNQLSRRIDWLITKVHEAGGRIGTLTTNYNSGSDPHFKDPEAVILNALRVLGTDLVGVEEKGLLETTYYPKDAFRLSYYRNQVIHLFISEAIGSIAIFTQIRRTGNVIVSKAAVHSQVQFLSTLLAGEFVFKPDGLDNNINDTLSSLHRQGILTAHDEASDIVEMSNAEMIREGEVFDFYCYLLWPFIDGYWTASITLFALAPYKRVPANLFYNMAQTLAKTLYHEGVIAHYEAVNKEMLKDAFQYFEQQGILIRHVDENRKADVSLAQEWIPKVDSKGHFIPSGKLYEFSEAIAMSRNRPLRHSLIPGMTSRVFELLREVGQKLEVAKL</sequence>
<dbReference type="InterPro" id="IPR045520">
    <property type="entry name" value="GPAT/DHAPAT_C"/>
</dbReference>
<reference evidence="8 9" key="1">
    <citation type="submission" date="2016-02" db="EMBL/GenBank/DDBJ databases">
        <title>Complete genome sequence and transcriptome regulation of the pentose utilising yeast Sugiyamaella lignohabitans.</title>
        <authorList>
            <person name="Bellasio M."/>
            <person name="Peymann A."/>
            <person name="Valli M."/>
            <person name="Sipitzky M."/>
            <person name="Graf A."/>
            <person name="Sauer M."/>
            <person name="Marx H."/>
            <person name="Mattanovich D."/>
        </authorList>
    </citation>
    <scope>NUCLEOTIDE SEQUENCE [LARGE SCALE GENOMIC DNA]</scope>
    <source>
        <strain evidence="8 9">CBS 10342</strain>
    </source>
</reference>
<dbReference type="GO" id="GO:0019432">
    <property type="term" value="P:triglyceride biosynthetic process"/>
    <property type="evidence" value="ECO:0007669"/>
    <property type="project" value="TreeGrafter"/>
</dbReference>
<dbReference type="GeneID" id="30036730"/>
<dbReference type="GO" id="GO:0012505">
    <property type="term" value="C:endomembrane system"/>
    <property type="evidence" value="ECO:0007669"/>
    <property type="project" value="UniProtKB-SubCell"/>
</dbReference>